<dbReference type="AlphaFoldDB" id="A0AAD1SKN0"/>
<feature type="region of interest" description="Disordered" evidence="1">
    <location>
        <begin position="1"/>
        <end position="30"/>
    </location>
</feature>
<keyword evidence="3" id="KW-1185">Reference proteome</keyword>
<gene>
    <name evidence="2" type="ORF">PECUL_23A003657</name>
</gene>
<dbReference type="PANTHER" id="PTHR34833:SF1">
    <property type="entry name" value="GENE, 17359-RELATED"/>
    <property type="match status" value="1"/>
</dbReference>
<organism evidence="2 3">
    <name type="scientific">Pelobates cultripes</name>
    <name type="common">Western spadefoot toad</name>
    <dbReference type="NCBI Taxonomy" id="61616"/>
    <lineage>
        <taxon>Eukaryota</taxon>
        <taxon>Metazoa</taxon>
        <taxon>Chordata</taxon>
        <taxon>Craniata</taxon>
        <taxon>Vertebrata</taxon>
        <taxon>Euteleostomi</taxon>
        <taxon>Amphibia</taxon>
        <taxon>Batrachia</taxon>
        <taxon>Anura</taxon>
        <taxon>Pelobatoidea</taxon>
        <taxon>Pelobatidae</taxon>
        <taxon>Pelobates</taxon>
    </lineage>
</organism>
<dbReference type="Pfam" id="PF15123">
    <property type="entry name" value="DUF4562"/>
    <property type="match status" value="1"/>
</dbReference>
<protein>
    <submittedName>
        <fullName evidence="2">Uncharacterized protein</fullName>
    </submittedName>
</protein>
<sequence>MIQKQHGRTSTSLPSCKPAGSGQRILFTGPDNIGDYRPKLIGEFMPSEEGTTEIDYLCRAAPGTPHPRPRDMHVGGIGWGVTAFSHLNRSQLLSNNQIKLWEFRNACEERITHSYQNPWCPPPHILDAEGFGARATLAWTHDKYEDYYGNSNWTSAPEKIQQGRKHGHLKK</sequence>
<evidence type="ECO:0000313" key="2">
    <source>
        <dbReference type="EMBL" id="CAH2300605.1"/>
    </source>
</evidence>
<dbReference type="Proteomes" id="UP001295444">
    <property type="component" value="Chromosome 06"/>
</dbReference>
<proteinExistence type="predicted"/>
<evidence type="ECO:0000313" key="3">
    <source>
        <dbReference type="Proteomes" id="UP001295444"/>
    </source>
</evidence>
<dbReference type="InterPro" id="IPR027814">
    <property type="entry name" value="DUF4562"/>
</dbReference>
<accession>A0AAD1SKN0</accession>
<dbReference type="EMBL" id="OW240917">
    <property type="protein sequence ID" value="CAH2300605.1"/>
    <property type="molecule type" value="Genomic_DNA"/>
</dbReference>
<evidence type="ECO:0000256" key="1">
    <source>
        <dbReference type="SAM" id="MobiDB-lite"/>
    </source>
</evidence>
<reference evidence="2" key="1">
    <citation type="submission" date="2022-03" db="EMBL/GenBank/DDBJ databases">
        <authorList>
            <person name="Alioto T."/>
            <person name="Alioto T."/>
            <person name="Gomez Garrido J."/>
        </authorList>
    </citation>
    <scope>NUCLEOTIDE SEQUENCE</scope>
</reference>
<name>A0AAD1SKN0_PELCU</name>
<dbReference type="PANTHER" id="PTHR34833">
    <property type="entry name" value="GENE, 17359-RELATED"/>
    <property type="match status" value="1"/>
</dbReference>